<feature type="domain" description="Carbohydrate kinase PfkB" evidence="3">
    <location>
        <begin position="24"/>
        <end position="262"/>
    </location>
</feature>
<evidence type="ECO:0000313" key="4">
    <source>
        <dbReference type="EMBL" id="MFD2588750.1"/>
    </source>
</evidence>
<evidence type="ECO:0000256" key="1">
    <source>
        <dbReference type="ARBA" id="ARBA00022679"/>
    </source>
</evidence>
<protein>
    <submittedName>
        <fullName evidence="4">Carbohydrate kinase family protein</fullName>
        <ecNumber evidence="4">2.7.1.-</ecNumber>
    </submittedName>
</protein>
<reference evidence="5" key="1">
    <citation type="journal article" date="2019" name="Int. J. Syst. Evol. Microbiol.">
        <title>The Global Catalogue of Microorganisms (GCM) 10K type strain sequencing project: providing services to taxonomists for standard genome sequencing and annotation.</title>
        <authorList>
            <consortium name="The Broad Institute Genomics Platform"/>
            <consortium name="The Broad Institute Genome Sequencing Center for Infectious Disease"/>
            <person name="Wu L."/>
            <person name="Ma J."/>
        </authorList>
    </citation>
    <scope>NUCLEOTIDE SEQUENCE [LARGE SCALE GENOMIC DNA]</scope>
    <source>
        <strain evidence="5">KCTC 52368</strain>
    </source>
</reference>
<evidence type="ECO:0000259" key="3">
    <source>
        <dbReference type="Pfam" id="PF00294"/>
    </source>
</evidence>
<dbReference type="Gene3D" id="3.40.1190.20">
    <property type="match status" value="1"/>
</dbReference>
<dbReference type="GO" id="GO:0016301">
    <property type="term" value="F:kinase activity"/>
    <property type="evidence" value="ECO:0007669"/>
    <property type="project" value="UniProtKB-KW"/>
</dbReference>
<dbReference type="EC" id="2.7.1.-" evidence="4"/>
<dbReference type="PANTHER" id="PTHR10584">
    <property type="entry name" value="SUGAR KINASE"/>
    <property type="match status" value="1"/>
</dbReference>
<dbReference type="SUPFAM" id="SSF53613">
    <property type="entry name" value="Ribokinase-like"/>
    <property type="match status" value="1"/>
</dbReference>
<dbReference type="RefSeq" id="WP_339144571.1">
    <property type="nucleotide sequence ID" value="NZ_JBHULB010000081.1"/>
</dbReference>
<dbReference type="EMBL" id="JBHULB010000081">
    <property type="protein sequence ID" value="MFD2588750.1"/>
    <property type="molecule type" value="Genomic_DNA"/>
</dbReference>
<dbReference type="PANTHER" id="PTHR10584:SF166">
    <property type="entry name" value="RIBOKINASE"/>
    <property type="match status" value="1"/>
</dbReference>
<sequence>MHNNPIKITALTSFCVDFFPEIGTTYVGGNSLNFATQCRILGQPNISVIGAIGKDTFGDLIQQHLHSYTINTSRVYASGEPTASNKIFIDKNGDRFFKEDSWNGGAFDTFRLSENDWDSVRNSQIIAMPAGDPNLIELLDRRHPDQLVVIDFLDYLGLDYIEKHIDNIDIVFLSGKENQLNDLFELSVKKQTLIVPTMGAKGSIAFFENKRYFQKAIEVDKIIDTTGCGDAFQAAFSIEWFYTKDIKKSLYAGAFAASKVLSFLGGVQKIIN</sequence>
<keyword evidence="1 4" id="KW-0808">Transferase</keyword>
<comment type="caution">
    <text evidence="4">The sequence shown here is derived from an EMBL/GenBank/DDBJ whole genome shotgun (WGS) entry which is preliminary data.</text>
</comment>
<name>A0ABW5N1Y0_9FLAO</name>
<dbReference type="Proteomes" id="UP001597526">
    <property type="component" value="Unassembled WGS sequence"/>
</dbReference>
<keyword evidence="2 4" id="KW-0418">Kinase</keyword>
<accession>A0ABW5N1Y0</accession>
<dbReference type="Pfam" id="PF00294">
    <property type="entry name" value="PfkB"/>
    <property type="match status" value="1"/>
</dbReference>
<dbReference type="InterPro" id="IPR029056">
    <property type="entry name" value="Ribokinase-like"/>
</dbReference>
<dbReference type="InterPro" id="IPR011611">
    <property type="entry name" value="PfkB_dom"/>
</dbReference>
<evidence type="ECO:0000256" key="2">
    <source>
        <dbReference type="ARBA" id="ARBA00022777"/>
    </source>
</evidence>
<proteinExistence type="predicted"/>
<evidence type="ECO:0000313" key="5">
    <source>
        <dbReference type="Proteomes" id="UP001597526"/>
    </source>
</evidence>
<keyword evidence="5" id="KW-1185">Reference proteome</keyword>
<gene>
    <name evidence="4" type="ORF">ACFSQJ_17620</name>
</gene>
<organism evidence="4 5">
    <name type="scientific">Croceitalea marina</name>
    <dbReference type="NCBI Taxonomy" id="1775166"/>
    <lineage>
        <taxon>Bacteria</taxon>
        <taxon>Pseudomonadati</taxon>
        <taxon>Bacteroidota</taxon>
        <taxon>Flavobacteriia</taxon>
        <taxon>Flavobacteriales</taxon>
        <taxon>Flavobacteriaceae</taxon>
        <taxon>Croceitalea</taxon>
    </lineage>
</organism>